<keyword evidence="3" id="KW-0808">Transferase</keyword>
<feature type="domain" description="Tetrapyrrole methylase" evidence="5">
    <location>
        <begin position="3"/>
        <end position="202"/>
    </location>
</feature>
<dbReference type="CDD" id="cd11724">
    <property type="entry name" value="TP_methylase"/>
    <property type="match status" value="1"/>
</dbReference>
<dbReference type="Pfam" id="PF00590">
    <property type="entry name" value="TP_methylase"/>
    <property type="match status" value="1"/>
</dbReference>
<dbReference type="InterPro" id="IPR014776">
    <property type="entry name" value="4pyrrole_Mease_sub2"/>
</dbReference>
<evidence type="ECO:0000313" key="7">
    <source>
        <dbReference type="Proteomes" id="UP000057158"/>
    </source>
</evidence>
<dbReference type="OrthoDB" id="9815856at2"/>
<sequence>MHRVYFIGAGPGDPELLTLQGARLLAGCRAVFAPTPYEVTFASFLEGKTVEIPFAFYFQELLDRIGELLAVGDVAFLVPGDLTFYSPFQALVDALGDRAAVIPGVGTANAASARLKKTLDLPGVCNRAIITSPRTLGDGEGAPTLRELAAPGVTLLIYMNNLPLPELVRQLRDGYGGNVPLVLAHRLGLPGEELIRGTLDDIVGKTGGRDYFNLGSPTRRPALTLVLVGETLEATVDGAWWDFRRKHIWEERDEG</sequence>
<evidence type="ECO:0000259" key="5">
    <source>
        <dbReference type="Pfam" id="PF00590"/>
    </source>
</evidence>
<dbReference type="PANTHER" id="PTHR45790:SF4">
    <property type="entry name" value="COBALT-PRECORRIN-4 C(11)-METHYLTRANSFERASE"/>
    <property type="match status" value="1"/>
</dbReference>
<dbReference type="Gene3D" id="3.40.1010.10">
    <property type="entry name" value="Cobalt-precorrin-4 Transmethylase, Domain 1"/>
    <property type="match status" value="1"/>
</dbReference>
<dbReference type="InterPro" id="IPR014777">
    <property type="entry name" value="4pyrrole_Mease_sub1"/>
</dbReference>
<dbReference type="InterPro" id="IPR035996">
    <property type="entry name" value="4pyrrol_Methylase_sf"/>
</dbReference>
<dbReference type="PANTHER" id="PTHR45790">
    <property type="entry name" value="SIROHEME SYNTHASE-RELATED"/>
    <property type="match status" value="1"/>
</dbReference>
<protein>
    <submittedName>
        <fullName evidence="6">Precorrin-4 methylase</fullName>
    </submittedName>
</protein>
<dbReference type="GO" id="GO:0032259">
    <property type="term" value="P:methylation"/>
    <property type="evidence" value="ECO:0007669"/>
    <property type="project" value="UniProtKB-KW"/>
</dbReference>
<evidence type="ECO:0000256" key="4">
    <source>
        <dbReference type="ARBA" id="ARBA00022691"/>
    </source>
</evidence>
<keyword evidence="7" id="KW-1185">Reference proteome</keyword>
<organism evidence="6 7">
    <name type="scientific">Desulfuromonas soudanensis</name>
    <dbReference type="NCBI Taxonomy" id="1603606"/>
    <lineage>
        <taxon>Bacteria</taxon>
        <taxon>Pseudomonadati</taxon>
        <taxon>Thermodesulfobacteriota</taxon>
        <taxon>Desulfuromonadia</taxon>
        <taxon>Desulfuromonadales</taxon>
        <taxon>Desulfuromonadaceae</taxon>
        <taxon>Desulfuromonas</taxon>
    </lineage>
</organism>
<dbReference type="InterPro" id="IPR003043">
    <property type="entry name" value="Uropor_MeTrfase_CS"/>
</dbReference>
<evidence type="ECO:0000256" key="2">
    <source>
        <dbReference type="ARBA" id="ARBA00022603"/>
    </source>
</evidence>
<dbReference type="STRING" id="1603606.DSOUD_2051"/>
<dbReference type="EMBL" id="CP010802">
    <property type="protein sequence ID" value="ALC16818.1"/>
    <property type="molecule type" value="Genomic_DNA"/>
</dbReference>
<dbReference type="RefSeq" id="WP_053550881.1">
    <property type="nucleotide sequence ID" value="NZ_CP010802.1"/>
</dbReference>
<dbReference type="SUPFAM" id="SSF53790">
    <property type="entry name" value="Tetrapyrrole methylase"/>
    <property type="match status" value="1"/>
</dbReference>
<keyword evidence="4" id="KW-0949">S-adenosyl-L-methionine</keyword>
<comment type="similarity">
    <text evidence="1">Belongs to the precorrin methyltransferase family.</text>
</comment>
<evidence type="ECO:0000313" key="6">
    <source>
        <dbReference type="EMBL" id="ALC16818.1"/>
    </source>
</evidence>
<dbReference type="PATRIC" id="fig|1603606.3.peg.2217"/>
<dbReference type="InterPro" id="IPR000878">
    <property type="entry name" value="4pyrrol_Mease"/>
</dbReference>
<dbReference type="AlphaFoldDB" id="A0A0M5IU09"/>
<dbReference type="PROSITE" id="PS00839">
    <property type="entry name" value="SUMT_1"/>
    <property type="match status" value="1"/>
</dbReference>
<dbReference type="InterPro" id="IPR050161">
    <property type="entry name" value="Siro_Cobalamin_biosynth"/>
</dbReference>
<dbReference type="Gene3D" id="3.30.950.10">
    <property type="entry name" value="Methyltransferase, Cobalt-precorrin-4 Transmethylase, Domain 2"/>
    <property type="match status" value="1"/>
</dbReference>
<evidence type="ECO:0000256" key="3">
    <source>
        <dbReference type="ARBA" id="ARBA00022679"/>
    </source>
</evidence>
<dbReference type="KEGG" id="des:DSOUD_2051"/>
<reference evidence="6 7" key="1">
    <citation type="submission" date="2015-07" db="EMBL/GenBank/DDBJ databases">
        <title>Isolation and Genomic Characterization of a Novel Halophilic Metal-Reducing Deltaproteobacterium from the Deep Subsurface.</title>
        <authorList>
            <person name="Badalamenti J.P."/>
            <person name="Summers Z.M."/>
            <person name="Gralnick J.A."/>
            <person name="Bond D.R."/>
        </authorList>
    </citation>
    <scope>NUCLEOTIDE SEQUENCE [LARGE SCALE GENOMIC DNA]</scope>
    <source>
        <strain evidence="6 7">WTL</strain>
    </source>
</reference>
<accession>A0A0M5IU09</accession>
<evidence type="ECO:0000256" key="1">
    <source>
        <dbReference type="ARBA" id="ARBA00005879"/>
    </source>
</evidence>
<name>A0A0M5IU09_9BACT</name>
<gene>
    <name evidence="6" type="ORF">DSOUD_2051</name>
</gene>
<dbReference type="Proteomes" id="UP000057158">
    <property type="component" value="Chromosome"/>
</dbReference>
<proteinExistence type="inferred from homology"/>
<dbReference type="GO" id="GO:0008168">
    <property type="term" value="F:methyltransferase activity"/>
    <property type="evidence" value="ECO:0007669"/>
    <property type="project" value="UniProtKB-KW"/>
</dbReference>
<keyword evidence="2 6" id="KW-0489">Methyltransferase</keyword>